<accession>A0ABX9REH5</accession>
<evidence type="ECO:0000313" key="1">
    <source>
        <dbReference type="EMBL" id="RKN22116.1"/>
    </source>
</evidence>
<comment type="caution">
    <text evidence="1">The sequence shown here is derived from an EMBL/GenBank/DDBJ whole genome shotgun (WGS) entry which is preliminary data.</text>
</comment>
<protein>
    <submittedName>
        <fullName evidence="1">Uncharacterized protein</fullName>
    </submittedName>
</protein>
<gene>
    <name evidence="1" type="ORF">D7147_05185</name>
</gene>
<reference evidence="1 2" key="1">
    <citation type="submission" date="2018-09" db="EMBL/GenBank/DDBJ databases">
        <title>Micromonospora sp. nov. MS1-9, isolated from a root of Musa sp.</title>
        <authorList>
            <person name="Kuncharoen N."/>
            <person name="Kudo T."/>
            <person name="Ohkuma M."/>
            <person name="Yuki M."/>
            <person name="Tanasupawat S."/>
        </authorList>
    </citation>
    <scope>NUCLEOTIDE SEQUENCE [LARGE SCALE GENOMIC DNA]</scope>
    <source>
        <strain evidence="1 2">NGC1-4</strain>
    </source>
</reference>
<dbReference type="EMBL" id="RAZS01000002">
    <property type="protein sequence ID" value="RKN22116.1"/>
    <property type="molecule type" value="Genomic_DNA"/>
</dbReference>
<dbReference type="Proteomes" id="UP000271548">
    <property type="component" value="Unassembled WGS sequence"/>
</dbReference>
<proteinExistence type="predicted"/>
<organism evidence="1 2">
    <name type="scientific">Micromonospora musae</name>
    <dbReference type="NCBI Taxonomy" id="1894970"/>
    <lineage>
        <taxon>Bacteria</taxon>
        <taxon>Bacillati</taxon>
        <taxon>Actinomycetota</taxon>
        <taxon>Actinomycetes</taxon>
        <taxon>Micromonosporales</taxon>
        <taxon>Micromonosporaceae</taxon>
        <taxon>Micromonospora</taxon>
    </lineage>
</organism>
<evidence type="ECO:0000313" key="2">
    <source>
        <dbReference type="Proteomes" id="UP000271548"/>
    </source>
</evidence>
<name>A0ABX9REH5_9ACTN</name>
<sequence>MELAADAYSEEDGQLLFYVLVEADADEQDQMVTDRRTPNDPRRVGIVVARLPAAEVVDLYTAPSWSDDGSSVDTTT</sequence>
<dbReference type="RefSeq" id="WP_120674186.1">
    <property type="nucleotide sequence ID" value="NZ_RAZS01000002.1"/>
</dbReference>
<keyword evidence="2" id="KW-1185">Reference proteome</keyword>